<evidence type="ECO:0000259" key="2">
    <source>
        <dbReference type="PROSITE" id="PS51707"/>
    </source>
</evidence>
<dbReference type="InterPro" id="IPR023577">
    <property type="entry name" value="CYTH_domain"/>
</dbReference>
<evidence type="ECO:0000313" key="4">
    <source>
        <dbReference type="Proteomes" id="UP000005835"/>
    </source>
</evidence>
<dbReference type="AlphaFoldDB" id="K1K0E4"/>
<dbReference type="PANTHER" id="PTHR40114">
    <property type="entry name" value="SLR0698 PROTEIN"/>
    <property type="match status" value="1"/>
</dbReference>
<dbReference type="STRING" id="742823.HMPREF9465_00093"/>
<keyword evidence="4" id="KW-1185">Reference proteome</keyword>
<sequence length="156" mass="17993">MGIEIERKFLVKSDGWRKLGCAVRYAQGYLCSDRNRTVRVRTVGDKGFLTVKGRGSGIAHPEYEYEIPYNEARTMLDELAEKPVIAKTRTKIPFAGFVWEVDEFFGDNEGLVMAEIELPSVDASFEKPEWIGEEVTGDPRYYNSMLARNPYKNWRR</sequence>
<comment type="caution">
    <text evidence="3">The sequence shown here is derived from an EMBL/GenBank/DDBJ whole genome shotgun (WGS) entry which is preliminary data.</text>
</comment>
<dbReference type="HOGENOM" id="CLU_109545_1_0_4"/>
<evidence type="ECO:0000313" key="3">
    <source>
        <dbReference type="EMBL" id="EKB32288.1"/>
    </source>
</evidence>
<dbReference type="Pfam" id="PF01928">
    <property type="entry name" value="CYTH"/>
    <property type="match status" value="1"/>
</dbReference>
<dbReference type="Proteomes" id="UP000005835">
    <property type="component" value="Unassembled WGS sequence"/>
</dbReference>
<dbReference type="CDD" id="cd07891">
    <property type="entry name" value="CYTH-like_CthTTM-like_1"/>
    <property type="match status" value="1"/>
</dbReference>
<organism evidence="3 4">
    <name type="scientific">Sutterella wadsworthensis 2_1_59BFAA</name>
    <dbReference type="NCBI Taxonomy" id="742823"/>
    <lineage>
        <taxon>Bacteria</taxon>
        <taxon>Pseudomonadati</taxon>
        <taxon>Pseudomonadota</taxon>
        <taxon>Betaproteobacteria</taxon>
        <taxon>Burkholderiales</taxon>
        <taxon>Sutterellaceae</taxon>
        <taxon>Sutterella</taxon>
    </lineage>
</organism>
<dbReference type="PROSITE" id="PS51707">
    <property type="entry name" value="CYTH"/>
    <property type="match status" value="1"/>
</dbReference>
<dbReference type="Gene3D" id="2.40.320.10">
    <property type="entry name" value="Hypothetical Protein Pfu-838710-001"/>
    <property type="match status" value="1"/>
</dbReference>
<name>K1K0E4_9BURK</name>
<feature type="domain" description="CYTH" evidence="2">
    <location>
        <begin position="2"/>
        <end position="148"/>
    </location>
</feature>
<dbReference type="EMBL" id="ADMG01000005">
    <property type="protein sequence ID" value="EKB32288.1"/>
    <property type="molecule type" value="Genomic_DNA"/>
</dbReference>
<proteinExistence type="predicted"/>
<reference evidence="3 4" key="1">
    <citation type="submission" date="2012-05" db="EMBL/GenBank/DDBJ databases">
        <title>The Genome Sequence of Sutterella wadsworthensis 2_1_59BFAA.</title>
        <authorList>
            <consortium name="The Broad Institute Genome Sequencing Platform"/>
            <person name="Earl A."/>
            <person name="Ward D."/>
            <person name="Feldgarden M."/>
            <person name="Gevers D."/>
            <person name="Daigneault M."/>
            <person name="Strauss J."/>
            <person name="Allen-Vercoe E."/>
            <person name="Walker B."/>
            <person name="Young S.K."/>
            <person name="Zeng Q."/>
            <person name="Gargeya S."/>
            <person name="Fitzgerald M."/>
            <person name="Haas B."/>
            <person name="Abouelleil A."/>
            <person name="Alvarado L."/>
            <person name="Arachchi H.M."/>
            <person name="Berlin A.M."/>
            <person name="Chapman S.B."/>
            <person name="Goldberg J."/>
            <person name="Griggs A."/>
            <person name="Gujja S."/>
            <person name="Hansen M."/>
            <person name="Howarth C."/>
            <person name="Imamovic A."/>
            <person name="Larimer J."/>
            <person name="McCowen C."/>
            <person name="Montmayeur A."/>
            <person name="Murphy C."/>
            <person name="Neiman D."/>
            <person name="Pearson M."/>
            <person name="Priest M."/>
            <person name="Roberts A."/>
            <person name="Saif S."/>
            <person name="Shea T."/>
            <person name="Sisk P."/>
            <person name="Sykes S."/>
            <person name="Wortman J."/>
            <person name="Nusbaum C."/>
            <person name="Birren B."/>
        </authorList>
    </citation>
    <scope>NUCLEOTIDE SEQUENCE [LARGE SCALE GENOMIC DNA]</scope>
    <source>
        <strain evidence="3 4">2_1_59BFAA</strain>
    </source>
</reference>
<accession>K1K0E4</accession>
<dbReference type="PANTHER" id="PTHR40114:SF1">
    <property type="entry name" value="SLR0698 PROTEIN"/>
    <property type="match status" value="1"/>
</dbReference>
<dbReference type="PATRIC" id="fig|742823.3.peg.96"/>
<protein>
    <recommendedName>
        <fullName evidence="2">CYTH domain-containing protein</fullName>
    </recommendedName>
</protein>
<dbReference type="InterPro" id="IPR012042">
    <property type="entry name" value="NeuTTM/CthTTM-like"/>
</dbReference>
<dbReference type="OrthoDB" id="9805588at2"/>
<feature type="active site" description="Proton acceptor" evidence="1">
    <location>
        <position position="29"/>
    </location>
</feature>
<gene>
    <name evidence="3" type="ORF">HMPREF9465_00093</name>
</gene>
<dbReference type="RefSeq" id="WP_005433052.1">
    <property type="nucleotide sequence ID" value="NZ_JH815513.1"/>
</dbReference>
<dbReference type="PIRSF" id="PIRSF016487">
    <property type="entry name" value="CYTH_UCP016487"/>
    <property type="match status" value="1"/>
</dbReference>
<dbReference type="eggNOG" id="COG2954">
    <property type="taxonomic scope" value="Bacteria"/>
</dbReference>
<dbReference type="SUPFAM" id="SSF55154">
    <property type="entry name" value="CYTH-like phosphatases"/>
    <property type="match status" value="1"/>
</dbReference>
<dbReference type="SMART" id="SM01118">
    <property type="entry name" value="CYTH"/>
    <property type="match status" value="1"/>
</dbReference>
<dbReference type="InterPro" id="IPR033469">
    <property type="entry name" value="CYTH-like_dom_sf"/>
</dbReference>
<evidence type="ECO:0000256" key="1">
    <source>
        <dbReference type="PIRSR" id="PIRSR016487-1"/>
    </source>
</evidence>